<dbReference type="PANTHER" id="PTHR42982:SF1">
    <property type="entry name" value="SEC-INDEPENDENT PROTEIN TRANSLOCASE PROTEIN TATA"/>
    <property type="match status" value="1"/>
</dbReference>
<comment type="subunit">
    <text evidence="9">Forms a complex with TatC.</text>
</comment>
<proteinExistence type="inferred from homology"/>
<keyword evidence="4 9" id="KW-0812">Transmembrane</keyword>
<comment type="subcellular location">
    <subcellularLocation>
        <location evidence="1 9">Cell membrane</location>
        <topology evidence="1 9">Single-pass membrane protein</topology>
    </subcellularLocation>
</comment>
<dbReference type="InterPro" id="IPR003369">
    <property type="entry name" value="TatA/B/E"/>
</dbReference>
<evidence type="ECO:0000256" key="2">
    <source>
        <dbReference type="ARBA" id="ARBA00022448"/>
    </source>
</evidence>
<keyword evidence="7 9" id="KW-0811">Translocation</keyword>
<comment type="caution">
    <text evidence="10">The sequence shown here is derived from an EMBL/GenBank/DDBJ whole genome shotgun (WGS) entry which is preliminary data.</text>
</comment>
<keyword evidence="5 9" id="KW-0653">Protein transport</keyword>
<organism evidence="10 11">
    <name type="scientific">Ureibacillus galli</name>
    <dbReference type="NCBI Taxonomy" id="2762222"/>
    <lineage>
        <taxon>Bacteria</taxon>
        <taxon>Bacillati</taxon>
        <taxon>Bacillota</taxon>
        <taxon>Bacilli</taxon>
        <taxon>Bacillales</taxon>
        <taxon>Caryophanaceae</taxon>
        <taxon>Ureibacillus</taxon>
    </lineage>
</organism>
<keyword evidence="8 9" id="KW-0472">Membrane</keyword>
<keyword evidence="2 9" id="KW-0813">Transport</keyword>
<comment type="function">
    <text evidence="9">Part of the twin-arginine translocation (Tat) system that transports large folded proteins containing a characteristic twin-arginine motif in their signal peptide across membranes. TatA could form the protein-conducting channel of the Tat system.</text>
</comment>
<dbReference type="Pfam" id="PF02416">
    <property type="entry name" value="TatA_B_E"/>
    <property type="match status" value="1"/>
</dbReference>
<protein>
    <recommendedName>
        <fullName evidence="9">Sec-independent protein translocase protein TatA</fullName>
    </recommendedName>
</protein>
<accession>A0ABR8X9Y4</accession>
<evidence type="ECO:0000256" key="1">
    <source>
        <dbReference type="ARBA" id="ARBA00004162"/>
    </source>
</evidence>
<evidence type="ECO:0000256" key="4">
    <source>
        <dbReference type="ARBA" id="ARBA00022692"/>
    </source>
</evidence>
<dbReference type="PRINTS" id="PR01506">
    <property type="entry name" value="TATBPROTEIN"/>
</dbReference>
<comment type="similarity">
    <text evidence="9">Belongs to the TatA/E family.</text>
</comment>
<gene>
    <name evidence="9 10" type="primary">tatA</name>
    <name evidence="10" type="ORF">H9636_05645</name>
</gene>
<dbReference type="HAMAP" id="MF_00236">
    <property type="entry name" value="TatA_E"/>
    <property type="match status" value="1"/>
</dbReference>
<dbReference type="Gene3D" id="1.20.5.3310">
    <property type="match status" value="1"/>
</dbReference>
<evidence type="ECO:0000256" key="7">
    <source>
        <dbReference type="ARBA" id="ARBA00023010"/>
    </source>
</evidence>
<dbReference type="Proteomes" id="UP000640930">
    <property type="component" value="Unassembled WGS sequence"/>
</dbReference>
<keyword evidence="6 9" id="KW-1133">Transmembrane helix</keyword>
<dbReference type="EMBL" id="JACSQA010000005">
    <property type="protein sequence ID" value="MBD8026138.1"/>
    <property type="molecule type" value="Genomic_DNA"/>
</dbReference>
<keyword evidence="3 9" id="KW-1003">Cell membrane</keyword>
<dbReference type="NCBIfam" id="NF011430">
    <property type="entry name" value="PRK14861.1"/>
    <property type="match status" value="1"/>
</dbReference>
<evidence type="ECO:0000256" key="9">
    <source>
        <dbReference type="HAMAP-Rule" id="MF_00236"/>
    </source>
</evidence>
<evidence type="ECO:0000256" key="3">
    <source>
        <dbReference type="ARBA" id="ARBA00022475"/>
    </source>
</evidence>
<evidence type="ECO:0000313" key="10">
    <source>
        <dbReference type="EMBL" id="MBD8026138.1"/>
    </source>
</evidence>
<keyword evidence="11" id="KW-1185">Reference proteome</keyword>
<evidence type="ECO:0000256" key="8">
    <source>
        <dbReference type="ARBA" id="ARBA00023136"/>
    </source>
</evidence>
<sequence>MFQSIGVPGLIIILVIALILFGPSKLPQLGRAVGQTLKEFKDSTKDVVDEVTGDVKEVKEEFKLTESKKEEASQK</sequence>
<dbReference type="NCBIfam" id="TIGR01411">
    <property type="entry name" value="tatAE"/>
    <property type="match status" value="1"/>
</dbReference>
<name>A0ABR8X9Y4_9BACL</name>
<dbReference type="PANTHER" id="PTHR42982">
    <property type="entry name" value="SEC-INDEPENDENT PROTEIN TRANSLOCASE PROTEIN TATA"/>
    <property type="match status" value="1"/>
</dbReference>
<evidence type="ECO:0000256" key="5">
    <source>
        <dbReference type="ARBA" id="ARBA00022927"/>
    </source>
</evidence>
<dbReference type="InterPro" id="IPR006312">
    <property type="entry name" value="TatA/E"/>
</dbReference>
<reference evidence="10 11" key="1">
    <citation type="submission" date="2020-08" db="EMBL/GenBank/DDBJ databases">
        <title>A Genomic Blueprint of the Chicken Gut Microbiome.</title>
        <authorList>
            <person name="Gilroy R."/>
            <person name="Ravi A."/>
            <person name="Getino M."/>
            <person name="Pursley I."/>
            <person name="Horton D.L."/>
            <person name="Alikhan N.-F."/>
            <person name="Baker D."/>
            <person name="Gharbi K."/>
            <person name="Hall N."/>
            <person name="Watson M."/>
            <person name="Adriaenssens E.M."/>
            <person name="Foster-Nyarko E."/>
            <person name="Jarju S."/>
            <person name="Secka A."/>
            <person name="Antonio M."/>
            <person name="Oren A."/>
            <person name="Chaudhuri R."/>
            <person name="La Ragione R.M."/>
            <person name="Hildebrand F."/>
            <person name="Pallen M.J."/>
        </authorList>
    </citation>
    <scope>NUCLEOTIDE SEQUENCE [LARGE SCALE GENOMIC DNA]</scope>
    <source>
        <strain evidence="10 11">Re31</strain>
    </source>
</reference>
<evidence type="ECO:0000256" key="6">
    <source>
        <dbReference type="ARBA" id="ARBA00022989"/>
    </source>
</evidence>
<feature type="transmembrane region" description="Helical" evidence="9">
    <location>
        <begin position="6"/>
        <end position="22"/>
    </location>
</feature>
<evidence type="ECO:0000313" key="11">
    <source>
        <dbReference type="Proteomes" id="UP000640930"/>
    </source>
</evidence>
<dbReference type="RefSeq" id="WP_191706648.1">
    <property type="nucleotide sequence ID" value="NZ_JACSQA010000005.1"/>
</dbReference>